<dbReference type="Gene3D" id="3.30.1360.120">
    <property type="entry name" value="Probable tRNA modification gtpase trme, domain 1"/>
    <property type="match status" value="2"/>
</dbReference>
<dbReference type="EMBL" id="GBEZ01026043">
    <property type="protein sequence ID" value="JAC61115.1"/>
    <property type="molecule type" value="Transcribed_RNA"/>
</dbReference>
<sequence>GLRSPGYSFIVDESKAGELWKQLAILGAVPMGERSWERQRILSGRPKAGVELTEEHNPLEAGLYHAVSLAKGCYIGQETIAKVHNNIGQETIAKVHNLGAVKQQLWGIQLSAGAEPGMEVLGADKQKLGAITSITKTRDGRIFAMAYLRCKSKGELVDLEGARVTVAGSTATVIPLPFLSREFAPGDLPGKDGGADEGSNQSAEQREEEDAAAVEAKAAKMRAMQERLAAYQAQVEAAKKKAPEGEQQ</sequence>
<dbReference type="SUPFAM" id="SSF103025">
    <property type="entry name" value="Folate-binding domain"/>
    <property type="match status" value="1"/>
</dbReference>
<proteinExistence type="predicted"/>
<accession>A0A061QRT0</accession>
<gene>
    <name evidence="5" type="ORF">TSPGSL018_27123</name>
</gene>
<dbReference type="GO" id="GO:0005739">
    <property type="term" value="C:mitochondrion"/>
    <property type="evidence" value="ECO:0007669"/>
    <property type="project" value="UniProtKB-SubCell"/>
</dbReference>
<evidence type="ECO:0000256" key="1">
    <source>
        <dbReference type="ARBA" id="ARBA00004173"/>
    </source>
</evidence>
<evidence type="ECO:0000256" key="3">
    <source>
        <dbReference type="ARBA" id="ARBA00023128"/>
    </source>
</evidence>
<feature type="region of interest" description="Disordered" evidence="4">
    <location>
        <begin position="185"/>
        <end position="218"/>
    </location>
</feature>
<evidence type="ECO:0000256" key="4">
    <source>
        <dbReference type="SAM" id="MobiDB-lite"/>
    </source>
</evidence>
<comment type="subcellular location">
    <subcellularLocation>
        <location evidence="1">Mitochondrion</location>
    </subcellularLocation>
</comment>
<dbReference type="InterPro" id="IPR045179">
    <property type="entry name" value="YgfZ/GcvT"/>
</dbReference>
<evidence type="ECO:0000313" key="5">
    <source>
        <dbReference type="EMBL" id="JAC61115.1"/>
    </source>
</evidence>
<feature type="non-terminal residue" evidence="5">
    <location>
        <position position="1"/>
    </location>
</feature>
<keyword evidence="2" id="KW-0809">Transit peptide</keyword>
<keyword evidence="3" id="KW-0496">Mitochondrion</keyword>
<name>A0A061QRT0_9CHLO</name>
<protein>
    <submittedName>
        <fullName evidence="5">Folate-binding protein</fullName>
    </submittedName>
</protein>
<evidence type="ECO:0000256" key="2">
    <source>
        <dbReference type="ARBA" id="ARBA00022946"/>
    </source>
</evidence>
<dbReference type="PANTHER" id="PTHR22602">
    <property type="entry name" value="TRANSFERASE CAF17, MITOCHONDRIAL-RELATED"/>
    <property type="match status" value="1"/>
</dbReference>
<organism evidence="5">
    <name type="scientific">Tetraselmis sp. GSL018</name>
    <dbReference type="NCBI Taxonomy" id="582737"/>
    <lineage>
        <taxon>Eukaryota</taxon>
        <taxon>Viridiplantae</taxon>
        <taxon>Chlorophyta</taxon>
        <taxon>core chlorophytes</taxon>
        <taxon>Chlorodendrophyceae</taxon>
        <taxon>Chlorodendrales</taxon>
        <taxon>Chlorodendraceae</taxon>
        <taxon>Tetraselmis</taxon>
    </lineage>
</organism>
<dbReference type="PANTHER" id="PTHR22602:SF0">
    <property type="entry name" value="TRANSFERASE CAF17, MITOCHONDRIAL-RELATED"/>
    <property type="match status" value="1"/>
</dbReference>
<dbReference type="GO" id="GO:0016226">
    <property type="term" value="P:iron-sulfur cluster assembly"/>
    <property type="evidence" value="ECO:0007669"/>
    <property type="project" value="TreeGrafter"/>
</dbReference>
<dbReference type="InterPro" id="IPR017703">
    <property type="entry name" value="YgfZ/GCV_T_CS"/>
</dbReference>
<dbReference type="NCBIfam" id="TIGR03317">
    <property type="entry name" value="ygfZ_signature"/>
    <property type="match status" value="1"/>
</dbReference>
<dbReference type="AlphaFoldDB" id="A0A061QRT0"/>
<reference evidence="5" key="1">
    <citation type="submission" date="2014-05" db="EMBL/GenBank/DDBJ databases">
        <title>The transcriptome of the halophilic microalga Tetraselmis sp. GSL018 isolated from the Great Salt Lake, Utah.</title>
        <authorList>
            <person name="Jinkerson R.E."/>
            <person name="D'Adamo S."/>
            <person name="Posewitz M.C."/>
        </authorList>
    </citation>
    <scope>NUCLEOTIDE SEQUENCE</scope>
    <source>
        <strain evidence="5">GSL018</strain>
    </source>
</reference>
<dbReference type="InterPro" id="IPR027266">
    <property type="entry name" value="TrmE/GcvT-like"/>
</dbReference>